<gene>
    <name evidence="4" type="ORF">D6D85_09170</name>
</gene>
<organism evidence="4 5">
    <name type="scientific">Candidatus Methanodesulfokora washburnensis</name>
    <dbReference type="NCBI Taxonomy" id="2478471"/>
    <lineage>
        <taxon>Archaea</taxon>
        <taxon>Thermoproteota</taxon>
        <taxon>Candidatus Korarchaeia</taxon>
        <taxon>Candidatus Korarchaeia incertae sedis</taxon>
        <taxon>Candidatus Methanodesulfokora</taxon>
    </lineage>
</organism>
<keyword evidence="5" id="KW-1185">Reference proteome</keyword>
<feature type="coiled-coil region" evidence="2">
    <location>
        <begin position="195"/>
        <end position="222"/>
    </location>
</feature>
<proteinExistence type="inferred from homology"/>
<feature type="domain" description="Bacterial type II secretion system protein E" evidence="3">
    <location>
        <begin position="2"/>
        <end position="142"/>
    </location>
</feature>
<dbReference type="Proteomes" id="UP000277582">
    <property type="component" value="Unassembled WGS sequence"/>
</dbReference>
<dbReference type="InterPro" id="IPR027417">
    <property type="entry name" value="P-loop_NTPase"/>
</dbReference>
<evidence type="ECO:0000313" key="4">
    <source>
        <dbReference type="EMBL" id="RSN73916.1"/>
    </source>
</evidence>
<dbReference type="AlphaFoldDB" id="A0A3R9QWP1"/>
<dbReference type="PANTHER" id="PTHR30486:SF6">
    <property type="entry name" value="TYPE IV PILUS RETRACTATION ATPASE PILT"/>
    <property type="match status" value="1"/>
</dbReference>
<reference evidence="4 5" key="1">
    <citation type="submission" date="2018-10" db="EMBL/GenBank/DDBJ databases">
        <title>Co-occurring genomic capacity for anaerobic methane metabolism and dissimilatory sulfite reduction discovered in the Korarchaeota.</title>
        <authorList>
            <person name="Mckay L.J."/>
            <person name="Dlakic M."/>
            <person name="Fields M.W."/>
            <person name="Delmont T.O."/>
            <person name="Eren A.M."/>
            <person name="Jay Z.J."/>
            <person name="Klingelsmith K.B."/>
            <person name="Rusch D.B."/>
            <person name="Inskeep W.P."/>
        </authorList>
    </citation>
    <scope>NUCLEOTIDE SEQUENCE [LARGE SCALE GENOMIC DNA]</scope>
    <source>
        <strain evidence="4 5">MDKW</strain>
    </source>
</reference>
<dbReference type="RefSeq" id="WP_161969793.1">
    <property type="nucleotide sequence ID" value="NZ_RCOS01000106.1"/>
</dbReference>
<dbReference type="InterPro" id="IPR001482">
    <property type="entry name" value="T2SS/T4SS_dom"/>
</dbReference>
<dbReference type="SUPFAM" id="SSF52540">
    <property type="entry name" value="P-loop containing nucleoside triphosphate hydrolases"/>
    <property type="match status" value="1"/>
</dbReference>
<dbReference type="GO" id="GO:0016887">
    <property type="term" value="F:ATP hydrolysis activity"/>
    <property type="evidence" value="ECO:0007669"/>
    <property type="project" value="InterPro"/>
</dbReference>
<comment type="caution">
    <text evidence="4">The sequence shown here is derived from an EMBL/GenBank/DDBJ whole genome shotgun (WGS) entry which is preliminary data.</text>
</comment>
<keyword evidence="2" id="KW-0175">Coiled coil</keyword>
<dbReference type="InterPro" id="IPR050921">
    <property type="entry name" value="T4SS_GSP_E_ATPase"/>
</dbReference>
<feature type="non-terminal residue" evidence="4">
    <location>
        <position position="1"/>
    </location>
</feature>
<name>A0A3R9QWP1_9CREN</name>
<accession>A0A3R9QWP1</accession>
<dbReference type="Gene3D" id="3.40.50.300">
    <property type="entry name" value="P-loop containing nucleotide triphosphate hydrolases"/>
    <property type="match status" value="1"/>
</dbReference>
<dbReference type="Pfam" id="PF00437">
    <property type="entry name" value="T2SSE"/>
    <property type="match status" value="1"/>
</dbReference>
<protein>
    <recommendedName>
        <fullName evidence="3">Bacterial type II secretion system protein E domain-containing protein</fullName>
    </recommendedName>
</protein>
<dbReference type="OrthoDB" id="33500at2157"/>
<dbReference type="EMBL" id="RCOS01000106">
    <property type="protein sequence ID" value="RSN73916.1"/>
    <property type="molecule type" value="Genomic_DNA"/>
</dbReference>
<comment type="similarity">
    <text evidence="1">Belongs to the GSP E family.</text>
</comment>
<evidence type="ECO:0000259" key="3">
    <source>
        <dbReference type="Pfam" id="PF00437"/>
    </source>
</evidence>
<evidence type="ECO:0000256" key="2">
    <source>
        <dbReference type="SAM" id="Coils"/>
    </source>
</evidence>
<dbReference type="PANTHER" id="PTHR30486">
    <property type="entry name" value="TWITCHING MOTILITY PROTEIN PILT"/>
    <property type="match status" value="1"/>
</dbReference>
<evidence type="ECO:0000313" key="5">
    <source>
        <dbReference type="Proteomes" id="UP000277582"/>
    </source>
</evidence>
<evidence type="ECO:0000256" key="1">
    <source>
        <dbReference type="ARBA" id="ARBA00006611"/>
    </source>
</evidence>
<sequence length="228" mass="26056">LLDLVKSGTLTADLAAYLEMAVLHGLSGLIIGETGTGKTTLLKALLERIPENKRVVVVEDSEEIWLKGRRNFTRLVGRDQHTLVDIMKDVLRMRPDYVVLGEARGEETRLLAQYIRFGGSGMTTFHASSIRSALRRLTSYPIELNKEVIEDFSMFILIKRTLEGKRQVIEVAEPNENGVESTYLNGWICRGQLVRKIAEREARDEKDVEKELSERKERILEEIYHEKS</sequence>